<evidence type="ECO:0000313" key="3">
    <source>
        <dbReference type="Proteomes" id="UP001378188"/>
    </source>
</evidence>
<reference evidence="2 3" key="1">
    <citation type="submission" date="2024-02" db="EMBL/GenBank/DDBJ databases">
        <title>Genome analysis and characterization of Microbaculum marinisediminis sp. nov., isolated from marine sediment.</title>
        <authorList>
            <person name="Du Z.-J."/>
            <person name="Ye Y.-Q."/>
            <person name="Zhang Z.-R."/>
            <person name="Yuan S.-M."/>
            <person name="Zhang X.-Y."/>
        </authorList>
    </citation>
    <scope>NUCLEOTIDE SEQUENCE [LARGE SCALE GENOMIC DNA]</scope>
    <source>
        <strain evidence="2 3">SDUM1044001</strain>
    </source>
</reference>
<dbReference type="PANTHER" id="PTHR46701:SF7">
    <property type="entry name" value="GLYCOSYLTRANSFERASE-LIKE KOBITO 1"/>
    <property type="match status" value="1"/>
</dbReference>
<organism evidence="2 3">
    <name type="scientific">Microbaculum marinum</name>
    <dbReference type="NCBI Taxonomy" id="1764581"/>
    <lineage>
        <taxon>Bacteria</taxon>
        <taxon>Pseudomonadati</taxon>
        <taxon>Pseudomonadota</taxon>
        <taxon>Alphaproteobacteria</taxon>
        <taxon>Hyphomicrobiales</taxon>
        <taxon>Tepidamorphaceae</taxon>
        <taxon>Microbaculum</taxon>
    </lineage>
</organism>
<dbReference type="EMBL" id="JAZHOF010000009">
    <property type="protein sequence ID" value="MEJ8573890.1"/>
    <property type="molecule type" value="Genomic_DNA"/>
</dbReference>
<dbReference type="GO" id="GO:0009737">
    <property type="term" value="P:response to abscisic acid"/>
    <property type="evidence" value="ECO:0007669"/>
    <property type="project" value="InterPro"/>
</dbReference>
<comment type="caution">
    <text evidence="2">The sequence shown here is derived from an EMBL/GenBank/DDBJ whole genome shotgun (WGS) entry which is preliminary data.</text>
</comment>
<dbReference type="GO" id="GO:0030244">
    <property type="term" value="P:cellulose biosynthetic process"/>
    <property type="evidence" value="ECO:0007669"/>
    <property type="project" value="InterPro"/>
</dbReference>
<keyword evidence="3" id="KW-1185">Reference proteome</keyword>
<protein>
    <submittedName>
        <fullName evidence="2">Glycosyltransferase family 2 protein</fullName>
    </submittedName>
</protein>
<proteinExistence type="predicted"/>
<dbReference type="Proteomes" id="UP001378188">
    <property type="component" value="Unassembled WGS sequence"/>
</dbReference>
<dbReference type="RefSeq" id="WP_340331589.1">
    <property type="nucleotide sequence ID" value="NZ_JAZHOF010000009.1"/>
</dbReference>
<dbReference type="AlphaFoldDB" id="A0AAW9S034"/>
<feature type="region of interest" description="Disordered" evidence="1">
    <location>
        <begin position="1"/>
        <end position="21"/>
    </location>
</feature>
<accession>A0AAW9S034</accession>
<evidence type="ECO:0000256" key="1">
    <source>
        <dbReference type="SAM" id="MobiDB-lite"/>
    </source>
</evidence>
<feature type="region of interest" description="Disordered" evidence="1">
    <location>
        <begin position="98"/>
        <end position="125"/>
    </location>
</feature>
<sequence length="388" mass="43106">MPTAGRPNQYRPPENHCENSREMGPTFAICATLRESRNNTLAFVRYHARLGADRLFLFFDDPGDPAIAELAHLPFVTCIGCDETHWSALTGNATTGEATTGNATTGEATTGYATTGDAGTRTAKTVDPRAGDIRTDFLLRQKLNTKLALESCRAAKIDWLIPIDGDELLYGDMEVRAYLASLPDTVDVVRVMPLEAVHVRGDVRRGPFAATLYKVLPTSATEQIARRIYAPIAAYSCDGFLAHRVGKSFLRARTGFEGIGVHRPLRDGSWREEQTAAELFILHHDAMQFGAWKLKWQGRTRDGLYFGMGPEREAQAAEFARRQEQDRQGLLHRFFTLTKTLPRGKIRMLKEHGLLRDILIDRAVFQSPLPGEAGNRNEAEALHVSITA</sequence>
<evidence type="ECO:0000313" key="2">
    <source>
        <dbReference type="EMBL" id="MEJ8573890.1"/>
    </source>
</evidence>
<gene>
    <name evidence="2" type="ORF">V3328_20555</name>
</gene>
<dbReference type="PANTHER" id="PTHR46701">
    <property type="entry name" value="GLYCOSYLTRANSFERASE-LIKE KOBITO 1"/>
    <property type="match status" value="1"/>
</dbReference>
<name>A0AAW9S034_9HYPH</name>
<feature type="compositionally biased region" description="Low complexity" evidence="1">
    <location>
        <begin position="98"/>
        <end position="123"/>
    </location>
</feature>
<dbReference type="Pfam" id="PF13704">
    <property type="entry name" value="Glyco_tranf_2_4"/>
    <property type="match status" value="1"/>
</dbReference>
<dbReference type="InterPro" id="IPR044224">
    <property type="entry name" value="KOBITO1-like"/>
</dbReference>